<dbReference type="Proteomes" id="UP000054498">
    <property type="component" value="Unassembled WGS sequence"/>
</dbReference>
<gene>
    <name evidence="2" type="ORF">MNEG_9801</name>
</gene>
<evidence type="ECO:0000313" key="2">
    <source>
        <dbReference type="EMBL" id="KIY98163.1"/>
    </source>
</evidence>
<protein>
    <submittedName>
        <fullName evidence="2">Uncharacterized protein</fullName>
    </submittedName>
</protein>
<dbReference type="AlphaFoldDB" id="A0A0D2KRJ7"/>
<evidence type="ECO:0000256" key="1">
    <source>
        <dbReference type="SAM" id="MobiDB-lite"/>
    </source>
</evidence>
<feature type="compositionally biased region" description="Gly residues" evidence="1">
    <location>
        <begin position="203"/>
        <end position="215"/>
    </location>
</feature>
<dbReference type="STRING" id="145388.A0A0D2KRJ7"/>
<proteinExistence type="predicted"/>
<feature type="region of interest" description="Disordered" evidence="1">
    <location>
        <begin position="196"/>
        <end position="218"/>
    </location>
</feature>
<dbReference type="EMBL" id="KK102287">
    <property type="protein sequence ID" value="KIY98163.1"/>
    <property type="molecule type" value="Genomic_DNA"/>
</dbReference>
<evidence type="ECO:0000313" key="3">
    <source>
        <dbReference type="Proteomes" id="UP000054498"/>
    </source>
</evidence>
<name>A0A0D2KRJ7_9CHLO</name>
<dbReference type="GeneID" id="25742676"/>
<dbReference type="RefSeq" id="XP_013897183.1">
    <property type="nucleotide sequence ID" value="XM_014041729.1"/>
</dbReference>
<accession>A0A0D2KRJ7</accession>
<feature type="region of interest" description="Disordered" evidence="1">
    <location>
        <begin position="22"/>
        <end position="131"/>
    </location>
</feature>
<dbReference type="OrthoDB" id="546951at2759"/>
<dbReference type="KEGG" id="mng:MNEG_9801"/>
<reference evidence="2 3" key="1">
    <citation type="journal article" date="2013" name="BMC Genomics">
        <title>Reconstruction of the lipid metabolism for the microalga Monoraphidium neglectum from its genome sequence reveals characteristics suitable for biofuel production.</title>
        <authorList>
            <person name="Bogen C."/>
            <person name="Al-Dilaimi A."/>
            <person name="Albersmeier A."/>
            <person name="Wichmann J."/>
            <person name="Grundmann M."/>
            <person name="Rupp O."/>
            <person name="Lauersen K.J."/>
            <person name="Blifernez-Klassen O."/>
            <person name="Kalinowski J."/>
            <person name="Goesmann A."/>
            <person name="Mussgnug J.H."/>
            <person name="Kruse O."/>
        </authorList>
    </citation>
    <scope>NUCLEOTIDE SEQUENCE [LARGE SCALE GENOMIC DNA]</scope>
    <source>
        <strain evidence="2 3">SAG 48.87</strain>
    </source>
</reference>
<feature type="compositionally biased region" description="Basic and acidic residues" evidence="1">
    <location>
        <begin position="84"/>
        <end position="131"/>
    </location>
</feature>
<sequence>MADTDPTTDALVWQLHRQLNDLRPRAGRAGAVLATQLSTDRARGRGRPKPQGTESESREHSRRRRSSDGGVGGGEQQHTSAQRVKKEPAETSSSGEERRNERQERRQPHEQQRQQHGKERERQRADLSDYGKSDRPVKLFLAGTRWGVSLPCSALRSRHELARSINDAFVGDVLSVGRGDGLSVVFVTTEGEAEEMPAPRGAAGAGAGAGAGRGGESASKWRRLAGKAARVYVRWDDVAAPGAGGRGAAQQLAEAGGGLRPALGLPIPHEELD</sequence>
<organism evidence="2 3">
    <name type="scientific">Monoraphidium neglectum</name>
    <dbReference type="NCBI Taxonomy" id="145388"/>
    <lineage>
        <taxon>Eukaryota</taxon>
        <taxon>Viridiplantae</taxon>
        <taxon>Chlorophyta</taxon>
        <taxon>core chlorophytes</taxon>
        <taxon>Chlorophyceae</taxon>
        <taxon>CS clade</taxon>
        <taxon>Sphaeropleales</taxon>
        <taxon>Selenastraceae</taxon>
        <taxon>Monoraphidium</taxon>
    </lineage>
</organism>
<keyword evidence="3" id="KW-1185">Reference proteome</keyword>